<organism evidence="1 2">
    <name type="scientific">Roseiarcus fermentans</name>
    <dbReference type="NCBI Taxonomy" id="1473586"/>
    <lineage>
        <taxon>Bacteria</taxon>
        <taxon>Pseudomonadati</taxon>
        <taxon>Pseudomonadota</taxon>
        <taxon>Alphaproteobacteria</taxon>
        <taxon>Hyphomicrobiales</taxon>
        <taxon>Roseiarcaceae</taxon>
        <taxon>Roseiarcus</taxon>
    </lineage>
</organism>
<dbReference type="OrthoDB" id="9825648at2"/>
<protein>
    <submittedName>
        <fullName evidence="1">Uncharacterized protein</fullName>
    </submittedName>
</protein>
<keyword evidence="2" id="KW-1185">Reference proteome</keyword>
<accession>A0A366F1V9</accession>
<evidence type="ECO:0000313" key="2">
    <source>
        <dbReference type="Proteomes" id="UP000253529"/>
    </source>
</evidence>
<sequence>MPELGVGYQASALHLISYLVVDAKAPYTTEPPPGWKLPPIPGARYMTEPARFRSPATEDIIAWRDKLATKYAPQLGELLSWDEPRDFYKSEDAAVSGDLLLRYVAAVAQQGADELAKLVGRQKPAQEELRRALDGAIQRGFTGRFPQILLGAQIWLPFQRNLIIEEPDWQGKTNRFGSAYRLEDEVRELRAAIKKADPQSVQWTSEREVPEQILGAAWQASGTIARICAVATAQHSPLWTTG</sequence>
<dbReference type="EMBL" id="QNRK01000024">
    <property type="protein sequence ID" value="RBP08638.1"/>
    <property type="molecule type" value="Genomic_DNA"/>
</dbReference>
<proteinExistence type="predicted"/>
<name>A0A366F1V9_9HYPH</name>
<evidence type="ECO:0000313" key="1">
    <source>
        <dbReference type="EMBL" id="RBP08638.1"/>
    </source>
</evidence>
<reference evidence="1 2" key="1">
    <citation type="submission" date="2018-06" db="EMBL/GenBank/DDBJ databases">
        <title>Genomic Encyclopedia of Type Strains, Phase IV (KMG-IV): sequencing the most valuable type-strain genomes for metagenomic binning, comparative biology and taxonomic classification.</title>
        <authorList>
            <person name="Goeker M."/>
        </authorList>
    </citation>
    <scope>NUCLEOTIDE SEQUENCE [LARGE SCALE GENOMIC DNA]</scope>
    <source>
        <strain evidence="1 2">DSM 24875</strain>
    </source>
</reference>
<dbReference type="Proteomes" id="UP000253529">
    <property type="component" value="Unassembled WGS sequence"/>
</dbReference>
<comment type="caution">
    <text evidence="1">The sequence shown here is derived from an EMBL/GenBank/DDBJ whole genome shotgun (WGS) entry which is preliminary data.</text>
</comment>
<dbReference type="AlphaFoldDB" id="A0A366F1V9"/>
<gene>
    <name evidence="1" type="ORF">DFR50_12424</name>
</gene>